<dbReference type="Proteomes" id="UP000002985">
    <property type="component" value="Unassembled WGS sequence"/>
</dbReference>
<evidence type="ECO:0000313" key="2">
    <source>
        <dbReference type="Proteomes" id="UP000002985"/>
    </source>
</evidence>
<dbReference type="EMBL" id="BAFH01000003">
    <property type="protein sequence ID" value="GAB62094.1"/>
    <property type="molecule type" value="Genomic_DNA"/>
</dbReference>
<dbReference type="OrthoDB" id="270547at2"/>
<gene>
    <name evidence="1" type="ORF">KSU1_C0498</name>
</gene>
<organism evidence="1 2">
    <name type="scientific">Candidatus Jettenia caeni</name>
    <dbReference type="NCBI Taxonomy" id="247490"/>
    <lineage>
        <taxon>Bacteria</taxon>
        <taxon>Pseudomonadati</taxon>
        <taxon>Planctomycetota</taxon>
        <taxon>Candidatus Brocadiia</taxon>
        <taxon>Candidatus Brocadiales</taxon>
        <taxon>Candidatus Brocadiaceae</taxon>
        <taxon>Candidatus Jettenia</taxon>
    </lineage>
</organism>
<proteinExistence type="predicted"/>
<protein>
    <submittedName>
        <fullName evidence="1">Uncharacterized protein</fullName>
    </submittedName>
</protein>
<evidence type="ECO:0000313" key="1">
    <source>
        <dbReference type="EMBL" id="GAB62094.1"/>
    </source>
</evidence>
<reference evidence="1 2" key="1">
    <citation type="journal article" date="2012" name="FEBS Lett.">
        <title>Anammox organism KSU-1 expresses a NirK-type copper-containing nitrite reductase instead of a NirS-type with cytochrome cd1.</title>
        <authorList>
            <person name="Hira D."/>
            <person name="Toh H."/>
            <person name="Migita C.T."/>
            <person name="Okubo H."/>
            <person name="Nishiyama T."/>
            <person name="Hattori M."/>
            <person name="Furukawa K."/>
            <person name="Fujii T."/>
        </authorList>
    </citation>
    <scope>NUCLEOTIDE SEQUENCE [LARGE SCALE GENOMIC DNA]</scope>
</reference>
<dbReference type="STRING" id="247490.KSU1_C0498"/>
<name>I3IK49_9BACT</name>
<dbReference type="eggNOG" id="ENOG50341ZM">
    <property type="taxonomic scope" value="Bacteria"/>
</dbReference>
<accession>I3IK49</accession>
<comment type="caution">
    <text evidence="1">The sequence shown here is derived from an EMBL/GenBank/DDBJ whole genome shotgun (WGS) entry which is preliminary data.</text>
</comment>
<sequence>MAKIRKKYNLNNALLQIKEYLLLLPGNEDRQRIMQSISEIRKELETLRENINHFPDTSEMEQISSAITTLASFFETLKDRPLLAESLFPKQAKAKKPKSIAIDIAALQQQLEELPTEQIPEQLTKHKKDTLLELSLKMNITANKRLTKDALADRIFKLGFANKRGYDLLKG</sequence>
<dbReference type="AlphaFoldDB" id="I3IK49"/>
<keyword evidence="2" id="KW-1185">Reference proteome</keyword>